<evidence type="ECO:0000256" key="1">
    <source>
        <dbReference type="SAM" id="SignalP"/>
    </source>
</evidence>
<evidence type="ECO:0000313" key="2">
    <source>
        <dbReference type="EMBL" id="TRM63109.1"/>
    </source>
</evidence>
<organism evidence="2 3">
    <name type="scientific">Schizophyllum amplum</name>
    <dbReference type="NCBI Taxonomy" id="97359"/>
    <lineage>
        <taxon>Eukaryota</taxon>
        <taxon>Fungi</taxon>
        <taxon>Dikarya</taxon>
        <taxon>Basidiomycota</taxon>
        <taxon>Agaricomycotina</taxon>
        <taxon>Agaricomycetes</taxon>
        <taxon>Agaricomycetidae</taxon>
        <taxon>Agaricales</taxon>
        <taxon>Schizophyllaceae</taxon>
        <taxon>Schizophyllum</taxon>
    </lineage>
</organism>
<proteinExistence type="predicted"/>
<keyword evidence="1" id="KW-0732">Signal</keyword>
<dbReference type="EMBL" id="VDMD01000010">
    <property type="protein sequence ID" value="TRM63109.1"/>
    <property type="molecule type" value="Genomic_DNA"/>
</dbReference>
<protein>
    <submittedName>
        <fullName evidence="2">Uncharacterized protein</fullName>
    </submittedName>
</protein>
<evidence type="ECO:0000313" key="3">
    <source>
        <dbReference type="Proteomes" id="UP000320762"/>
    </source>
</evidence>
<name>A0A550CE84_9AGAR</name>
<gene>
    <name evidence="2" type="ORF">BD626DRAFT_33111</name>
</gene>
<keyword evidence="3" id="KW-1185">Reference proteome</keyword>
<comment type="caution">
    <text evidence="2">The sequence shown here is derived from an EMBL/GenBank/DDBJ whole genome shotgun (WGS) entry which is preliminary data.</text>
</comment>
<dbReference type="AlphaFoldDB" id="A0A550CE84"/>
<sequence>MRCRPILVDKKRLICVRVLLVVCMQGLDCLSECGVRGEYDKLGDHLPACFVLRITWRKDTGPDAQYQRPASVYGKERRYQAEQEVLSRLSPNVPPVDPTDVV</sequence>
<feature type="chain" id="PRO_5022240769" evidence="1">
    <location>
        <begin position="30"/>
        <end position="102"/>
    </location>
</feature>
<dbReference type="Proteomes" id="UP000320762">
    <property type="component" value="Unassembled WGS sequence"/>
</dbReference>
<reference evidence="2 3" key="1">
    <citation type="journal article" date="2019" name="New Phytol.">
        <title>Comparative genomics reveals unique wood-decay strategies and fruiting body development in the Schizophyllaceae.</title>
        <authorList>
            <person name="Almasi E."/>
            <person name="Sahu N."/>
            <person name="Krizsan K."/>
            <person name="Balint B."/>
            <person name="Kovacs G.M."/>
            <person name="Kiss B."/>
            <person name="Cseklye J."/>
            <person name="Drula E."/>
            <person name="Henrissat B."/>
            <person name="Nagy I."/>
            <person name="Chovatia M."/>
            <person name="Adam C."/>
            <person name="LaButti K."/>
            <person name="Lipzen A."/>
            <person name="Riley R."/>
            <person name="Grigoriev I.V."/>
            <person name="Nagy L.G."/>
        </authorList>
    </citation>
    <scope>NUCLEOTIDE SEQUENCE [LARGE SCALE GENOMIC DNA]</scope>
    <source>
        <strain evidence="2 3">NL-1724</strain>
    </source>
</reference>
<accession>A0A550CE84</accession>
<feature type="signal peptide" evidence="1">
    <location>
        <begin position="1"/>
        <end position="29"/>
    </location>
</feature>